<protein>
    <recommendedName>
        <fullName evidence="1">Dimethylamine monooxygenase subunit DmmA-like C-terminal domain-containing protein</fullName>
    </recommendedName>
</protein>
<proteinExistence type="predicted"/>
<comment type="caution">
    <text evidence="2">The sequence shown here is derived from an EMBL/GenBank/DDBJ whole genome shotgun (WGS) entry which is preliminary data.</text>
</comment>
<dbReference type="NCBIfam" id="NF041259">
    <property type="entry name" value="mono_DmmA_fam"/>
    <property type="match status" value="1"/>
</dbReference>
<sequence length="176" mass="18644">MRPAIEFTSVPTWALARTRPDADLSGRYWTVIAFGGGDPHADDAAEIAAGWIAQIDAVHPGAAPRVHRVSDDVAARDALTADLATALVGWRLMIAGPADACLRLRARAVRHHVGDDEITVASTDVVDRDVHCAHCRAVTRAVVEIEGVVACVGCGRSLVVHAHVSRRIGAHLGVMT</sequence>
<evidence type="ECO:0000313" key="2">
    <source>
        <dbReference type="EMBL" id="TPG37242.1"/>
    </source>
</evidence>
<keyword evidence="3" id="KW-1185">Reference proteome</keyword>
<dbReference type="RefSeq" id="WP_140688457.1">
    <property type="nucleotide sequence ID" value="NZ_RCZG01000001.1"/>
</dbReference>
<name>A0A502EJU6_9MYCO</name>
<dbReference type="AlphaFoldDB" id="A0A502EJU6"/>
<dbReference type="InterPro" id="IPR048037">
    <property type="entry name" value="DmmA-like_C"/>
</dbReference>
<evidence type="ECO:0000259" key="1">
    <source>
        <dbReference type="Pfam" id="PF22289"/>
    </source>
</evidence>
<evidence type="ECO:0000313" key="3">
    <source>
        <dbReference type="Proteomes" id="UP000320095"/>
    </source>
</evidence>
<feature type="domain" description="Dimethylamine monooxygenase subunit DmmA-like C-terminal" evidence="1">
    <location>
        <begin position="130"/>
        <end position="174"/>
    </location>
</feature>
<dbReference type="EMBL" id="RCZG01000001">
    <property type="protein sequence ID" value="TPG37242.1"/>
    <property type="molecule type" value="Genomic_DNA"/>
</dbReference>
<gene>
    <name evidence="2" type="ORF">EAH80_05350</name>
</gene>
<dbReference type="Pfam" id="PF22289">
    <property type="entry name" value="DmmA-like_C"/>
    <property type="match status" value="1"/>
</dbReference>
<dbReference type="Proteomes" id="UP000320095">
    <property type="component" value="Unassembled WGS sequence"/>
</dbReference>
<organism evidence="2 3">
    <name type="scientific">Mycolicibacterium hodleri</name>
    <dbReference type="NCBI Taxonomy" id="49897"/>
    <lineage>
        <taxon>Bacteria</taxon>
        <taxon>Bacillati</taxon>
        <taxon>Actinomycetota</taxon>
        <taxon>Actinomycetes</taxon>
        <taxon>Mycobacteriales</taxon>
        <taxon>Mycobacteriaceae</taxon>
        <taxon>Mycolicibacterium</taxon>
    </lineage>
</organism>
<dbReference type="OrthoDB" id="3579011at2"/>
<accession>A0A502EJU6</accession>
<reference evidence="2 3" key="1">
    <citation type="journal article" date="2019" name="Environ. Microbiol.">
        <title>Species interactions and distinct microbial communities in high Arctic permafrost affected cryosols are associated with the CH4 and CO2 gas fluxes.</title>
        <authorList>
            <person name="Altshuler I."/>
            <person name="Hamel J."/>
            <person name="Turney S."/>
            <person name="Magnuson E."/>
            <person name="Levesque R."/>
            <person name="Greer C."/>
            <person name="Whyte L.G."/>
        </authorList>
    </citation>
    <scope>NUCLEOTIDE SEQUENCE [LARGE SCALE GENOMIC DNA]</scope>
    <source>
        <strain evidence="2 3">S5.20</strain>
    </source>
</reference>